<accession>A0A2P8VM18</accession>
<dbReference type="RefSeq" id="WP_106876380.1">
    <property type="nucleotide sequence ID" value="NZ_PYEP01000002.1"/>
</dbReference>
<name>A0A2P8VM18_9ENTR</name>
<dbReference type="PROSITE" id="PS50893">
    <property type="entry name" value="ABC_TRANSPORTER_2"/>
    <property type="match status" value="1"/>
</dbReference>
<comment type="similarity">
    <text evidence="1">Belongs to the ABC transporter superfamily.</text>
</comment>
<gene>
    <name evidence="6" type="ORF">C7G83_04425</name>
</gene>
<sequence length="265" mass="29323">MRIEARELNVTLNRTAILHDVTLDVPFGRRIGLLGPNGSGKSTLLRCLAGLIAPARQQIFINHTPLAALSSGWLARRVALVTQHLTLDADLSVEEMVRLGRTPWRSAFSPWRDDDRLAVEQALSDTRLTSLRHKRWHQLSGGQQQRCAIARALAQQPDILLLDEPTNHLDIQHQLELMSLIDSLPMTTIAALHDLNLAANYCDELILLNEGVTVASGPPDAVLMPAHIRSVYGVDVSISHTPHTGYHIAWHRRPSSHPPGLRLSA</sequence>
<dbReference type="InterPro" id="IPR003439">
    <property type="entry name" value="ABC_transporter-like_ATP-bd"/>
</dbReference>
<evidence type="ECO:0000313" key="7">
    <source>
        <dbReference type="Proteomes" id="UP000240212"/>
    </source>
</evidence>
<dbReference type="SMART" id="SM00382">
    <property type="entry name" value="AAA"/>
    <property type="match status" value="1"/>
</dbReference>
<keyword evidence="2" id="KW-0813">Transport</keyword>
<dbReference type="AlphaFoldDB" id="A0A2P8VM18"/>
<evidence type="ECO:0000313" key="6">
    <source>
        <dbReference type="EMBL" id="PSN08611.1"/>
    </source>
</evidence>
<dbReference type="PANTHER" id="PTHR42794">
    <property type="entry name" value="HEMIN IMPORT ATP-BINDING PROTEIN HMUV"/>
    <property type="match status" value="1"/>
</dbReference>
<evidence type="ECO:0000256" key="3">
    <source>
        <dbReference type="ARBA" id="ARBA00022741"/>
    </source>
</evidence>
<dbReference type="EMBL" id="PYEP01000002">
    <property type="protein sequence ID" value="PSN08611.1"/>
    <property type="molecule type" value="Genomic_DNA"/>
</dbReference>
<dbReference type="InterPro" id="IPR003593">
    <property type="entry name" value="AAA+_ATPase"/>
</dbReference>
<dbReference type="FunFam" id="3.40.50.300:FF:000134">
    <property type="entry name" value="Iron-enterobactin ABC transporter ATP-binding protein"/>
    <property type="match status" value="1"/>
</dbReference>
<feature type="domain" description="ABC transporter" evidence="5">
    <location>
        <begin position="3"/>
        <end position="235"/>
    </location>
</feature>
<dbReference type="GO" id="GO:0005524">
    <property type="term" value="F:ATP binding"/>
    <property type="evidence" value="ECO:0007669"/>
    <property type="project" value="UniProtKB-KW"/>
</dbReference>
<organism evidence="6 7">
    <name type="scientific">Siccibacter turicensis</name>
    <dbReference type="NCBI Taxonomy" id="357233"/>
    <lineage>
        <taxon>Bacteria</taxon>
        <taxon>Pseudomonadati</taxon>
        <taxon>Pseudomonadota</taxon>
        <taxon>Gammaproteobacteria</taxon>
        <taxon>Enterobacterales</taxon>
        <taxon>Enterobacteriaceae</taxon>
        <taxon>Siccibacter</taxon>
    </lineage>
</organism>
<keyword evidence="4" id="KW-0067">ATP-binding</keyword>
<dbReference type="InterPro" id="IPR027417">
    <property type="entry name" value="P-loop_NTPase"/>
</dbReference>
<evidence type="ECO:0000256" key="1">
    <source>
        <dbReference type="ARBA" id="ARBA00005417"/>
    </source>
</evidence>
<protein>
    <submittedName>
        <fullName evidence="6">Histidinol phosphatase</fullName>
    </submittedName>
</protein>
<evidence type="ECO:0000256" key="4">
    <source>
        <dbReference type="ARBA" id="ARBA00022840"/>
    </source>
</evidence>
<evidence type="ECO:0000256" key="2">
    <source>
        <dbReference type="ARBA" id="ARBA00022448"/>
    </source>
</evidence>
<dbReference type="SUPFAM" id="SSF52540">
    <property type="entry name" value="P-loop containing nucleoside triphosphate hydrolases"/>
    <property type="match status" value="1"/>
</dbReference>
<dbReference type="Gene3D" id="3.40.50.300">
    <property type="entry name" value="P-loop containing nucleotide triphosphate hydrolases"/>
    <property type="match status" value="1"/>
</dbReference>
<keyword evidence="7" id="KW-1185">Reference proteome</keyword>
<dbReference type="GO" id="GO:0016887">
    <property type="term" value="F:ATP hydrolysis activity"/>
    <property type="evidence" value="ECO:0007669"/>
    <property type="project" value="InterPro"/>
</dbReference>
<dbReference type="PANTHER" id="PTHR42794:SF2">
    <property type="entry name" value="ABC TRANSPORTER ATP-BINDING PROTEIN"/>
    <property type="match status" value="1"/>
</dbReference>
<dbReference type="Pfam" id="PF00005">
    <property type="entry name" value="ABC_tran"/>
    <property type="match status" value="1"/>
</dbReference>
<dbReference type="OrthoDB" id="5292475at2"/>
<evidence type="ECO:0000259" key="5">
    <source>
        <dbReference type="PROSITE" id="PS50893"/>
    </source>
</evidence>
<reference evidence="6 7" key="1">
    <citation type="submission" date="2018-03" db="EMBL/GenBank/DDBJ databases">
        <title>Draft genome sequence of the first documented clinical Siccibacter turicensis isolate in Austria.</title>
        <authorList>
            <person name="Lepuschitz S."/>
            <person name="Pekard-Amenitsch S."/>
            <person name="Haunold R."/>
            <person name="Schill S."/>
            <person name="Mach R."/>
            <person name="Allerberger F."/>
            <person name="Ruppitsch W."/>
            <person name="Forsythe S.J."/>
        </authorList>
    </citation>
    <scope>NUCLEOTIDE SEQUENCE [LARGE SCALE GENOMIC DNA]</scope>
    <source>
        <strain evidence="6 7">6100069499-17</strain>
    </source>
</reference>
<dbReference type="STRING" id="1388748.GCA_000463155_03074"/>
<dbReference type="CDD" id="cd03214">
    <property type="entry name" value="ABC_Iron-Siderophores_B12_Hemin"/>
    <property type="match status" value="1"/>
</dbReference>
<dbReference type="Proteomes" id="UP000240212">
    <property type="component" value="Unassembled WGS sequence"/>
</dbReference>
<keyword evidence="3" id="KW-0547">Nucleotide-binding</keyword>
<comment type="caution">
    <text evidence="6">The sequence shown here is derived from an EMBL/GenBank/DDBJ whole genome shotgun (WGS) entry which is preliminary data.</text>
</comment>
<proteinExistence type="inferred from homology"/>